<dbReference type="Proteomes" id="UP000641137">
    <property type="component" value="Unassembled WGS sequence"/>
</dbReference>
<dbReference type="PANTHER" id="PTHR10625:SF19">
    <property type="entry name" value="HISTONE DEACETYLASE 12"/>
    <property type="match status" value="1"/>
</dbReference>
<dbReference type="InterPro" id="IPR023696">
    <property type="entry name" value="Ureohydrolase_dom_sf"/>
</dbReference>
<dbReference type="SUPFAM" id="SSF52768">
    <property type="entry name" value="Arginase/deacetylase"/>
    <property type="match status" value="1"/>
</dbReference>
<proteinExistence type="predicted"/>
<accession>A0A8J3GJT1</accession>
<feature type="domain" description="Histone deacetylase" evidence="1">
    <location>
        <begin position="1"/>
        <end position="92"/>
    </location>
</feature>
<evidence type="ECO:0000259" key="1">
    <source>
        <dbReference type="Pfam" id="PF00850"/>
    </source>
</evidence>
<evidence type="ECO:0000313" key="3">
    <source>
        <dbReference type="Proteomes" id="UP000641137"/>
    </source>
</evidence>
<dbReference type="InterPro" id="IPR037138">
    <property type="entry name" value="His_deacetylse_dom_sf"/>
</dbReference>
<dbReference type="InterPro" id="IPR023801">
    <property type="entry name" value="His_deacetylse_dom"/>
</dbReference>
<dbReference type="Pfam" id="PF00850">
    <property type="entry name" value="Hist_deacetyl"/>
    <property type="match status" value="1"/>
</dbReference>
<gene>
    <name evidence="2" type="ORF">GCM10010136_33150</name>
</gene>
<dbReference type="GO" id="GO:0004407">
    <property type="term" value="F:histone deacetylase activity"/>
    <property type="evidence" value="ECO:0007669"/>
    <property type="project" value="TreeGrafter"/>
</dbReference>
<dbReference type="PANTHER" id="PTHR10625">
    <property type="entry name" value="HISTONE DEACETYLASE HDAC1-RELATED"/>
    <property type="match status" value="1"/>
</dbReference>
<dbReference type="AlphaFoldDB" id="A0A8J3GJT1"/>
<keyword evidence="3" id="KW-1185">Reference proteome</keyword>
<dbReference type="EMBL" id="BMZO01000012">
    <property type="protein sequence ID" value="GHC80203.1"/>
    <property type="molecule type" value="Genomic_DNA"/>
</dbReference>
<evidence type="ECO:0000313" key="2">
    <source>
        <dbReference type="EMBL" id="GHC80203.1"/>
    </source>
</evidence>
<organism evidence="2 3">
    <name type="scientific">Limoniibacter endophyticus</name>
    <dbReference type="NCBI Taxonomy" id="1565040"/>
    <lineage>
        <taxon>Bacteria</taxon>
        <taxon>Pseudomonadati</taxon>
        <taxon>Pseudomonadota</taxon>
        <taxon>Alphaproteobacteria</taxon>
        <taxon>Hyphomicrobiales</taxon>
        <taxon>Bartonellaceae</taxon>
        <taxon>Limoniibacter</taxon>
    </lineage>
</organism>
<dbReference type="GO" id="GO:0040029">
    <property type="term" value="P:epigenetic regulation of gene expression"/>
    <property type="evidence" value="ECO:0007669"/>
    <property type="project" value="TreeGrafter"/>
</dbReference>
<name>A0A8J3GJT1_9HYPH</name>
<protein>
    <recommendedName>
        <fullName evidence="1">Histone deacetylase domain-containing protein</fullName>
    </recommendedName>
</protein>
<reference evidence="2" key="2">
    <citation type="submission" date="2020-09" db="EMBL/GenBank/DDBJ databases">
        <authorList>
            <person name="Sun Q."/>
            <person name="Kim S."/>
        </authorList>
    </citation>
    <scope>NUCLEOTIDE SEQUENCE</scope>
    <source>
        <strain evidence="2">KCTC 42097</strain>
    </source>
</reference>
<sequence>MPDGMGDRAYLDQLNAVLPRLIEAGRPDLVFYNAGVDPHMDDRLGRMKMTDQGLEWRERTVIDFFRSRHIPLCGVIGGGYSYDAAAVAKRHVTLFRVGAEFSDG</sequence>
<reference evidence="2" key="1">
    <citation type="journal article" date="2014" name="Int. J. Syst. Evol. Microbiol.">
        <title>Complete genome sequence of Corynebacterium casei LMG S-19264T (=DSM 44701T), isolated from a smear-ripened cheese.</title>
        <authorList>
            <consortium name="US DOE Joint Genome Institute (JGI-PGF)"/>
            <person name="Walter F."/>
            <person name="Albersmeier A."/>
            <person name="Kalinowski J."/>
            <person name="Ruckert C."/>
        </authorList>
    </citation>
    <scope>NUCLEOTIDE SEQUENCE</scope>
    <source>
        <strain evidence="2">KCTC 42097</strain>
    </source>
</reference>
<comment type="caution">
    <text evidence="2">The sequence shown here is derived from an EMBL/GenBank/DDBJ whole genome shotgun (WGS) entry which is preliminary data.</text>
</comment>
<dbReference type="Gene3D" id="3.40.800.20">
    <property type="entry name" value="Histone deacetylase domain"/>
    <property type="match status" value="1"/>
</dbReference>